<name>A0A934TMV2_9RHOB</name>
<comment type="caution">
    <text evidence="3">The sequence shown here is derived from an EMBL/GenBank/DDBJ whole genome shotgun (WGS) entry which is preliminary data.</text>
</comment>
<evidence type="ECO:0000313" key="3">
    <source>
        <dbReference type="EMBL" id="MBK5928705.1"/>
    </source>
</evidence>
<dbReference type="AlphaFoldDB" id="A0A934TMV2"/>
<dbReference type="Proteomes" id="UP000706333">
    <property type="component" value="Unassembled WGS sequence"/>
</dbReference>
<dbReference type="GO" id="GO:0031419">
    <property type="term" value="F:cobalamin binding"/>
    <property type="evidence" value="ECO:0007669"/>
    <property type="project" value="InterPro"/>
</dbReference>
<evidence type="ECO:0000256" key="1">
    <source>
        <dbReference type="SAM" id="MobiDB-lite"/>
    </source>
</evidence>
<dbReference type="Gene3D" id="3.40.50.280">
    <property type="entry name" value="Cobalamin-binding domain"/>
    <property type="match status" value="1"/>
</dbReference>
<dbReference type="Pfam" id="PF02310">
    <property type="entry name" value="B12-binding"/>
    <property type="match status" value="1"/>
</dbReference>
<sequence>MPMPPNLAPRQPATDTEGRTDPRGNRADASPAASVHERVLASVAARICTATPARDDSPASCLTMLCDAVVTSDAALDTAFATLRRVHGLGDEDIVDCYIPAAACQLGDDWTENRRSFAEVTIGTARLIAAVRRLSERWAADGVADWRAPSMAMVVPEAEQHRLGAMIAASRFRRLGVSVQMLLGRPDAEVVACIHDGDFDFVSFSLATHERVEQTRRLIHMLRQNVTPLPPIVVGGAVGISSDEIKAQLGVDHVASDPEEALAMCGVSVPKRAAGRARAKT</sequence>
<dbReference type="EMBL" id="NHSD01000320">
    <property type="protein sequence ID" value="MBK5928705.1"/>
    <property type="molecule type" value="Genomic_DNA"/>
</dbReference>
<proteinExistence type="predicted"/>
<evidence type="ECO:0000259" key="2">
    <source>
        <dbReference type="PROSITE" id="PS51332"/>
    </source>
</evidence>
<dbReference type="InterPro" id="IPR006158">
    <property type="entry name" value="Cobalamin-bd"/>
</dbReference>
<dbReference type="PROSITE" id="PS51332">
    <property type="entry name" value="B12_BINDING"/>
    <property type="match status" value="1"/>
</dbReference>
<protein>
    <recommendedName>
        <fullName evidence="2">B12-binding domain-containing protein</fullName>
    </recommendedName>
</protein>
<accession>A0A934TMV2</accession>
<dbReference type="InterPro" id="IPR036724">
    <property type="entry name" value="Cobalamin-bd_sf"/>
</dbReference>
<dbReference type="GO" id="GO:0046872">
    <property type="term" value="F:metal ion binding"/>
    <property type="evidence" value="ECO:0007669"/>
    <property type="project" value="InterPro"/>
</dbReference>
<dbReference type="SUPFAM" id="SSF52242">
    <property type="entry name" value="Cobalamin (vitamin B12)-binding domain"/>
    <property type="match status" value="1"/>
</dbReference>
<reference evidence="3" key="2">
    <citation type="journal article" date="2020" name="Microorganisms">
        <title>Osmotic Adaptation and Compatible Solute Biosynthesis of Phototrophic Bacteria as Revealed from Genome Analyses.</title>
        <authorList>
            <person name="Imhoff J.F."/>
            <person name="Rahn T."/>
            <person name="Kunzel S."/>
            <person name="Keller A."/>
            <person name="Neulinger S.C."/>
        </authorList>
    </citation>
    <scope>NUCLEOTIDE SEQUENCE</scope>
    <source>
        <strain evidence="3">LMG 28126</strain>
    </source>
</reference>
<reference evidence="3" key="1">
    <citation type="submission" date="2017-05" db="EMBL/GenBank/DDBJ databases">
        <authorList>
            <person name="Imhoff J.F."/>
            <person name="Rahn T."/>
            <person name="Kuenzel S."/>
            <person name="Neulinger S.C."/>
        </authorList>
    </citation>
    <scope>NUCLEOTIDE SEQUENCE</scope>
    <source>
        <strain evidence="3">LMG 28126</strain>
    </source>
</reference>
<evidence type="ECO:0000313" key="4">
    <source>
        <dbReference type="Proteomes" id="UP000706333"/>
    </source>
</evidence>
<feature type="region of interest" description="Disordered" evidence="1">
    <location>
        <begin position="1"/>
        <end position="34"/>
    </location>
</feature>
<feature type="compositionally biased region" description="Basic and acidic residues" evidence="1">
    <location>
        <begin position="16"/>
        <end position="26"/>
    </location>
</feature>
<gene>
    <name evidence="3" type="ORF">CCR87_15420</name>
</gene>
<keyword evidence="4" id="KW-1185">Reference proteome</keyword>
<feature type="domain" description="B12-binding" evidence="2">
    <location>
        <begin position="148"/>
        <end position="275"/>
    </location>
</feature>
<organism evidence="3 4">
    <name type="scientific">Rhodobaculum claviforme</name>
    <dbReference type="NCBI Taxonomy" id="1549854"/>
    <lineage>
        <taxon>Bacteria</taxon>
        <taxon>Pseudomonadati</taxon>
        <taxon>Pseudomonadota</taxon>
        <taxon>Alphaproteobacteria</taxon>
        <taxon>Rhodobacterales</taxon>
        <taxon>Paracoccaceae</taxon>
        <taxon>Rhodobaculum</taxon>
    </lineage>
</organism>